<reference evidence="1 2" key="1">
    <citation type="submission" date="2022-06" db="EMBL/GenBank/DDBJ databases">
        <title>Genomic Encyclopedia of Archaeal and Bacterial Type Strains, Phase II (KMG-II): from individual species to whole genera.</title>
        <authorList>
            <person name="Goeker M."/>
        </authorList>
    </citation>
    <scope>NUCLEOTIDE SEQUENCE [LARGE SCALE GENOMIC DNA]</scope>
    <source>
        <strain evidence="1 2">DSM 40477</strain>
    </source>
</reference>
<name>A0ABT1HV91_STRSD</name>
<keyword evidence="2" id="KW-1185">Reference proteome</keyword>
<dbReference type="EMBL" id="JAMTCP010000016">
    <property type="protein sequence ID" value="MCP2259434.1"/>
    <property type="molecule type" value="Genomic_DNA"/>
</dbReference>
<accession>A0ABT1HV91</accession>
<protein>
    <submittedName>
        <fullName evidence="1">Uncharacterized protein</fullName>
    </submittedName>
</protein>
<comment type="caution">
    <text evidence="1">The sequence shown here is derived from an EMBL/GenBank/DDBJ whole genome shotgun (WGS) entry which is preliminary data.</text>
</comment>
<organism evidence="1 2">
    <name type="scientific">Streptoalloteichus tenebrarius (strain ATCC 17920 / DSM 40477 / JCM 4838 / CBS 697.72 / NBRC 16177 / NCIMB 11028 / NRRL B-12390 / A12253. 1 / ISP 5477)</name>
    <name type="common">Streptomyces tenebrarius</name>
    <dbReference type="NCBI Taxonomy" id="1933"/>
    <lineage>
        <taxon>Bacteria</taxon>
        <taxon>Bacillati</taxon>
        <taxon>Actinomycetota</taxon>
        <taxon>Actinomycetes</taxon>
        <taxon>Pseudonocardiales</taxon>
        <taxon>Pseudonocardiaceae</taxon>
        <taxon>Streptoalloteichus</taxon>
    </lineage>
</organism>
<gene>
    <name evidence="1" type="ORF">LX15_003135</name>
</gene>
<evidence type="ECO:0000313" key="2">
    <source>
        <dbReference type="Proteomes" id="UP001205311"/>
    </source>
</evidence>
<sequence>MVPRRCQRSSCPGVVRVHQVVKGYRFCSALCKEVHIRDTTLRGRYWQQLLFGARDRERKALVEEMADLDKVMAALDRYMSGYVDRRAWLREDRARAQAGQDSAAR</sequence>
<evidence type="ECO:0000313" key="1">
    <source>
        <dbReference type="EMBL" id="MCP2259434.1"/>
    </source>
</evidence>
<dbReference type="Proteomes" id="UP001205311">
    <property type="component" value="Unassembled WGS sequence"/>
</dbReference>
<proteinExistence type="predicted"/>